<dbReference type="PANTHER" id="PTHR43477">
    <property type="entry name" value="DIHYDROANTICAPSIN 7-DEHYDROGENASE"/>
    <property type="match status" value="1"/>
</dbReference>
<dbReference type="AlphaFoldDB" id="A0A9Q9IA97"/>
<dbReference type="InterPro" id="IPR051122">
    <property type="entry name" value="SDR_DHRS6-like"/>
</dbReference>
<keyword evidence="4" id="KW-1185">Reference proteome</keyword>
<dbReference type="GO" id="GO:0016491">
    <property type="term" value="F:oxidoreductase activity"/>
    <property type="evidence" value="ECO:0007669"/>
    <property type="project" value="UniProtKB-KW"/>
</dbReference>
<comment type="similarity">
    <text evidence="1">Belongs to the short-chain dehydrogenases/reductases (SDR) family.</text>
</comment>
<gene>
    <name evidence="3" type="ORF">Daura_27555</name>
</gene>
<dbReference type="Proteomes" id="UP001058003">
    <property type="component" value="Chromosome"/>
</dbReference>
<dbReference type="EMBL" id="CP073767">
    <property type="protein sequence ID" value="UWZ50583.1"/>
    <property type="molecule type" value="Genomic_DNA"/>
</dbReference>
<evidence type="ECO:0000313" key="4">
    <source>
        <dbReference type="Proteomes" id="UP001058003"/>
    </source>
</evidence>
<dbReference type="InterPro" id="IPR020904">
    <property type="entry name" value="Sc_DH/Rdtase_CS"/>
</dbReference>
<dbReference type="OrthoDB" id="3542748at2"/>
<evidence type="ECO:0000256" key="2">
    <source>
        <dbReference type="ARBA" id="ARBA00023002"/>
    </source>
</evidence>
<dbReference type="SUPFAM" id="SSF51735">
    <property type="entry name" value="NAD(P)-binding Rossmann-fold domains"/>
    <property type="match status" value="1"/>
</dbReference>
<dbReference type="PROSITE" id="PS00061">
    <property type="entry name" value="ADH_SHORT"/>
    <property type="match status" value="1"/>
</dbReference>
<protein>
    <submittedName>
        <fullName evidence="3">SDR family oxidoreductase</fullName>
    </submittedName>
</protein>
<keyword evidence="2" id="KW-0560">Oxidoreductase</keyword>
<reference evidence="3" key="1">
    <citation type="submission" date="2021-04" db="EMBL/GenBank/DDBJ databases">
        <title>Dactylosporangium aurantiacum NRRL B-8018 full assembly.</title>
        <authorList>
            <person name="Hartkoorn R.C."/>
            <person name="Beaudoing E."/>
            <person name="Hot D."/>
        </authorList>
    </citation>
    <scope>NUCLEOTIDE SEQUENCE</scope>
    <source>
        <strain evidence="3">NRRL B-8018</strain>
    </source>
</reference>
<dbReference type="PRINTS" id="PR00080">
    <property type="entry name" value="SDRFAMILY"/>
</dbReference>
<proteinExistence type="inferred from homology"/>
<dbReference type="PANTHER" id="PTHR43477:SF1">
    <property type="entry name" value="DIHYDROANTICAPSIN 7-DEHYDROGENASE"/>
    <property type="match status" value="1"/>
</dbReference>
<sequence length="223" mass="22170">MHTGTDTVIVTGGASGIGAAVVRLAAEQGLRPVVWDLAATDGGLVVDVRDPAALAAALAATGPARYLVNNAGPASGGAPLDFGAGLLGTAGSVEAVTTAWLRTGPPEGAAVVNVASVAGNLVGTDSAWYSAGKAAIAGYTRHLATRLAPAVRANAVAPGFIDTPRMAGFADTPLGRDLIARNPMRRAGRPEDVAAAVLFLLSPSAAYINGVLLPVDGGWTVTQ</sequence>
<evidence type="ECO:0000256" key="1">
    <source>
        <dbReference type="ARBA" id="ARBA00006484"/>
    </source>
</evidence>
<name>A0A9Q9IA97_9ACTN</name>
<dbReference type="KEGG" id="daur:Daura_27555"/>
<accession>A0A9Q9IA97</accession>
<dbReference type="InterPro" id="IPR002347">
    <property type="entry name" value="SDR_fam"/>
</dbReference>
<evidence type="ECO:0000313" key="3">
    <source>
        <dbReference type="EMBL" id="UWZ50583.1"/>
    </source>
</evidence>
<dbReference type="InterPro" id="IPR036291">
    <property type="entry name" value="NAD(P)-bd_dom_sf"/>
</dbReference>
<dbReference type="Pfam" id="PF13561">
    <property type="entry name" value="adh_short_C2"/>
    <property type="match status" value="1"/>
</dbReference>
<dbReference type="CDD" id="cd05233">
    <property type="entry name" value="SDR_c"/>
    <property type="match status" value="1"/>
</dbReference>
<dbReference type="PRINTS" id="PR00081">
    <property type="entry name" value="GDHRDH"/>
</dbReference>
<dbReference type="Gene3D" id="3.40.50.720">
    <property type="entry name" value="NAD(P)-binding Rossmann-like Domain"/>
    <property type="match status" value="1"/>
</dbReference>
<organism evidence="3 4">
    <name type="scientific">Dactylosporangium aurantiacum</name>
    <dbReference type="NCBI Taxonomy" id="35754"/>
    <lineage>
        <taxon>Bacteria</taxon>
        <taxon>Bacillati</taxon>
        <taxon>Actinomycetota</taxon>
        <taxon>Actinomycetes</taxon>
        <taxon>Micromonosporales</taxon>
        <taxon>Micromonosporaceae</taxon>
        <taxon>Dactylosporangium</taxon>
    </lineage>
</organism>
<dbReference type="RefSeq" id="WP_033357435.1">
    <property type="nucleotide sequence ID" value="NZ_CP073767.1"/>
</dbReference>